<name>D7E7U4_METEZ</name>
<dbReference type="HOGENOM" id="CLU_143944_0_0_2"/>
<proteinExistence type="predicted"/>
<dbReference type="GeneID" id="9346940"/>
<feature type="transmembrane region" description="Helical" evidence="1">
    <location>
        <begin position="67"/>
        <end position="91"/>
    </location>
</feature>
<dbReference type="Proteomes" id="UP000000391">
    <property type="component" value="Chromosome"/>
</dbReference>
<sequence>MFSFAAGCIYLVFGVLQVIASLGFNSELTASLLIPSDTLGGFVLMIIGAVFIFGFKELYNDIDEGVSFLYVGILISLVFAGMYVLIMIGNAFGAYVIQSENFKNWVPLDDLKPSIYLSVLSVYGYYLWKEKIPLTKHNR</sequence>
<accession>D7E7U4</accession>
<evidence type="ECO:0000313" key="2">
    <source>
        <dbReference type="EMBL" id="ADI74167.1"/>
    </source>
</evidence>
<evidence type="ECO:0000256" key="1">
    <source>
        <dbReference type="SAM" id="Phobius"/>
    </source>
</evidence>
<reference evidence="2 3" key="1">
    <citation type="submission" date="2010-06" db="EMBL/GenBank/DDBJ databases">
        <title>Complete sequence chromosome of Methanohalobium evestigatum Z-7303.</title>
        <authorList>
            <consortium name="US DOE Joint Genome Institute"/>
            <person name="Lucas S."/>
            <person name="Copeland A."/>
            <person name="Lapidus A."/>
            <person name="Cheng J.-F."/>
            <person name="Bruce D."/>
            <person name="Goodwin L."/>
            <person name="Pitluck S."/>
            <person name="Saunders E."/>
            <person name="Detter J.C."/>
            <person name="Han C."/>
            <person name="Tapia R."/>
            <person name="Land M."/>
            <person name="Hauser L."/>
            <person name="Kyrpides N."/>
            <person name="Mikhailova N."/>
            <person name="Sieprawska-Lupa M."/>
            <person name="Whitman W.B."/>
            <person name="Anderson I."/>
            <person name="Woyke T."/>
        </authorList>
    </citation>
    <scope>NUCLEOTIDE SEQUENCE [LARGE SCALE GENOMIC DNA]</scope>
    <source>
        <strain evidence="3">ATCC BAA-1072 / DSM 3721 / NBRC 107634 / OCM 161 / Z-7303</strain>
    </source>
</reference>
<dbReference type="OrthoDB" id="142281at2157"/>
<feature type="transmembrane region" description="Helical" evidence="1">
    <location>
        <begin position="30"/>
        <end position="55"/>
    </location>
</feature>
<protein>
    <submittedName>
        <fullName evidence="2">Uncharacterized protein</fullName>
    </submittedName>
</protein>
<organism evidence="2 3">
    <name type="scientific">Methanohalobium evestigatum (strain ATCC BAA-1072 / DSM 3721 / NBRC 107634 / OCM 161 / Z-7303)</name>
    <dbReference type="NCBI Taxonomy" id="644295"/>
    <lineage>
        <taxon>Archaea</taxon>
        <taxon>Methanobacteriati</taxon>
        <taxon>Methanobacteriota</taxon>
        <taxon>Stenosarchaea group</taxon>
        <taxon>Methanomicrobia</taxon>
        <taxon>Methanosarcinales</taxon>
        <taxon>Methanosarcinaceae</taxon>
        <taxon>Methanohalobium</taxon>
    </lineage>
</organism>
<dbReference type="AlphaFoldDB" id="D7E7U4"/>
<gene>
    <name evidence="2" type="ordered locus">Metev_1307</name>
</gene>
<evidence type="ECO:0000313" key="3">
    <source>
        <dbReference type="Proteomes" id="UP000000391"/>
    </source>
</evidence>
<dbReference type="RefSeq" id="WP_013194733.1">
    <property type="nucleotide sequence ID" value="NC_014253.1"/>
</dbReference>
<keyword evidence="1" id="KW-1133">Transmembrane helix</keyword>
<dbReference type="EMBL" id="CP002069">
    <property type="protein sequence ID" value="ADI74167.1"/>
    <property type="molecule type" value="Genomic_DNA"/>
</dbReference>
<keyword evidence="1" id="KW-0812">Transmembrane</keyword>
<dbReference type="STRING" id="644295.Metev_1307"/>
<keyword evidence="1" id="KW-0472">Membrane</keyword>
<dbReference type="KEGG" id="mev:Metev_1307"/>
<keyword evidence="3" id="KW-1185">Reference proteome</keyword>
<feature type="transmembrane region" description="Helical" evidence="1">
    <location>
        <begin position="111"/>
        <end position="128"/>
    </location>
</feature>